<dbReference type="PANTHER" id="PTHR23426">
    <property type="entry name" value="FERREDOXIN/ADRENODOXIN"/>
    <property type="match status" value="1"/>
</dbReference>
<comment type="cofactor">
    <cofactor evidence="6">
        <name>[2Fe-2S] cluster</name>
        <dbReference type="ChEBI" id="CHEBI:190135"/>
    </cofactor>
</comment>
<reference evidence="8 9" key="1">
    <citation type="submission" date="2016-10" db="EMBL/GenBank/DDBJ databases">
        <authorList>
            <person name="de Groot N.N."/>
        </authorList>
    </citation>
    <scope>NUCLEOTIDE SEQUENCE [LARGE SCALE GENOMIC DNA]</scope>
    <source>
        <strain evidence="8 9">CGMCC 1.9109</strain>
    </source>
</reference>
<dbReference type="InterPro" id="IPR001041">
    <property type="entry name" value="2Fe-2S_ferredoxin-type"/>
</dbReference>
<dbReference type="RefSeq" id="WP_068309285.1">
    <property type="nucleotide sequence ID" value="NZ_FNAK01000008.1"/>
</dbReference>
<keyword evidence="2" id="KW-0001">2Fe-2S</keyword>
<dbReference type="InterPro" id="IPR001055">
    <property type="entry name" value="Adrenodoxin-like"/>
</dbReference>
<protein>
    <submittedName>
        <fullName evidence="8">Ferredoxin, 2Fe-2S</fullName>
    </submittedName>
</protein>
<evidence type="ECO:0000313" key="8">
    <source>
        <dbReference type="EMBL" id="SDE63184.1"/>
    </source>
</evidence>
<dbReference type="AlphaFoldDB" id="A0A1G7EHN5"/>
<dbReference type="PROSITE" id="PS51085">
    <property type="entry name" value="2FE2S_FER_2"/>
    <property type="match status" value="1"/>
</dbReference>
<comment type="similarity">
    <text evidence="1">Belongs to the adrenodoxin/putidaredoxin family.</text>
</comment>
<dbReference type="SUPFAM" id="SSF54292">
    <property type="entry name" value="2Fe-2S ferredoxin-like"/>
    <property type="match status" value="1"/>
</dbReference>
<evidence type="ECO:0000256" key="2">
    <source>
        <dbReference type="ARBA" id="ARBA00022714"/>
    </source>
</evidence>
<dbReference type="EMBL" id="FNAK01000008">
    <property type="protein sequence ID" value="SDE63184.1"/>
    <property type="molecule type" value="Genomic_DNA"/>
</dbReference>
<evidence type="ECO:0000256" key="3">
    <source>
        <dbReference type="ARBA" id="ARBA00022723"/>
    </source>
</evidence>
<keyword evidence="9" id="KW-1185">Reference proteome</keyword>
<sequence length="106" mass="11436">MVKVSVTNLAGQTRDIDAEEGLSLMENIRNNDFDDLAAICGGCCSCCTCHVYVDGGDFGKLPAMEDDEHYLLEDSEHFKEGASRLSCQIEVDGSMDGLQVTIAPEA</sequence>
<keyword evidence="3" id="KW-0479">Metal-binding</keyword>
<dbReference type="Gene3D" id="3.10.20.30">
    <property type="match status" value="1"/>
</dbReference>
<name>A0A1G7EHN5_9PROT</name>
<evidence type="ECO:0000256" key="1">
    <source>
        <dbReference type="ARBA" id="ARBA00010914"/>
    </source>
</evidence>
<dbReference type="InterPro" id="IPR036010">
    <property type="entry name" value="2Fe-2S_ferredoxin-like_sf"/>
</dbReference>
<feature type="domain" description="2Fe-2S ferredoxin-type" evidence="7">
    <location>
        <begin position="1"/>
        <end position="106"/>
    </location>
</feature>
<dbReference type="GO" id="GO:0009055">
    <property type="term" value="F:electron transfer activity"/>
    <property type="evidence" value="ECO:0007669"/>
    <property type="project" value="TreeGrafter"/>
</dbReference>
<keyword evidence="4" id="KW-0408">Iron</keyword>
<dbReference type="OrthoDB" id="9799640at2"/>
<evidence type="ECO:0000259" key="7">
    <source>
        <dbReference type="PROSITE" id="PS51085"/>
    </source>
</evidence>
<evidence type="ECO:0000313" key="9">
    <source>
        <dbReference type="Proteomes" id="UP000183685"/>
    </source>
</evidence>
<proteinExistence type="inferred from homology"/>
<dbReference type="STRING" id="637679.GCA_001550055_00925"/>
<gene>
    <name evidence="8" type="ORF">SAMN04488071_3452</name>
</gene>
<dbReference type="PANTHER" id="PTHR23426:SF65">
    <property type="entry name" value="FERREDOXIN-2, MITOCHONDRIAL"/>
    <property type="match status" value="1"/>
</dbReference>
<dbReference type="GO" id="GO:0051537">
    <property type="term" value="F:2 iron, 2 sulfur cluster binding"/>
    <property type="evidence" value="ECO:0007669"/>
    <property type="project" value="UniProtKB-KW"/>
</dbReference>
<dbReference type="Proteomes" id="UP000183685">
    <property type="component" value="Unassembled WGS sequence"/>
</dbReference>
<dbReference type="GO" id="GO:0046872">
    <property type="term" value="F:metal ion binding"/>
    <property type="evidence" value="ECO:0007669"/>
    <property type="project" value="UniProtKB-KW"/>
</dbReference>
<dbReference type="PRINTS" id="PR00355">
    <property type="entry name" value="ADRENODOXIN"/>
</dbReference>
<dbReference type="InterPro" id="IPR012675">
    <property type="entry name" value="Beta-grasp_dom_sf"/>
</dbReference>
<evidence type="ECO:0000256" key="4">
    <source>
        <dbReference type="ARBA" id="ARBA00023004"/>
    </source>
</evidence>
<evidence type="ECO:0000256" key="6">
    <source>
        <dbReference type="ARBA" id="ARBA00034078"/>
    </source>
</evidence>
<accession>A0A1G7EHN5</accession>
<dbReference type="Pfam" id="PF00111">
    <property type="entry name" value="Fer2"/>
    <property type="match status" value="1"/>
</dbReference>
<keyword evidence="5" id="KW-0411">Iron-sulfur</keyword>
<evidence type="ECO:0000256" key="5">
    <source>
        <dbReference type="ARBA" id="ARBA00023014"/>
    </source>
</evidence>
<dbReference type="GO" id="GO:0140647">
    <property type="term" value="P:P450-containing electron transport chain"/>
    <property type="evidence" value="ECO:0007669"/>
    <property type="project" value="InterPro"/>
</dbReference>
<organism evidence="8 9">
    <name type="scientific">Kordiimonas lacus</name>
    <dbReference type="NCBI Taxonomy" id="637679"/>
    <lineage>
        <taxon>Bacteria</taxon>
        <taxon>Pseudomonadati</taxon>
        <taxon>Pseudomonadota</taxon>
        <taxon>Alphaproteobacteria</taxon>
        <taxon>Kordiimonadales</taxon>
        <taxon>Kordiimonadaceae</taxon>
        <taxon>Kordiimonas</taxon>
    </lineage>
</organism>